<accession>C5CG27</accession>
<proteinExistence type="predicted"/>
<dbReference type="HOGENOM" id="CLU_1287442_0_0_0"/>
<dbReference type="eggNOG" id="ENOG5032URJ">
    <property type="taxonomic scope" value="Bacteria"/>
</dbReference>
<feature type="transmembrane region" description="Helical" evidence="1">
    <location>
        <begin position="184"/>
        <end position="207"/>
    </location>
</feature>
<dbReference type="OrthoDB" id="48907at2"/>
<feature type="transmembrane region" description="Helical" evidence="1">
    <location>
        <begin position="127"/>
        <end position="149"/>
    </location>
</feature>
<evidence type="ECO:0000313" key="3">
    <source>
        <dbReference type="Proteomes" id="UP000002382"/>
    </source>
</evidence>
<keyword evidence="1" id="KW-0812">Transmembrane</keyword>
<keyword evidence="1" id="KW-0472">Membrane</keyword>
<evidence type="ECO:0000313" key="2">
    <source>
        <dbReference type="EMBL" id="ACR79468.1"/>
    </source>
</evidence>
<feature type="transmembrane region" description="Helical" evidence="1">
    <location>
        <begin position="44"/>
        <end position="65"/>
    </location>
</feature>
<dbReference type="RefSeq" id="WP_015868134.1">
    <property type="nucleotide sequence ID" value="NC_012785.1"/>
</dbReference>
<protein>
    <recommendedName>
        <fullName evidence="4">ABC transporter permease</fullName>
    </recommendedName>
</protein>
<feature type="transmembrane region" description="Helical" evidence="1">
    <location>
        <begin position="86"/>
        <end position="107"/>
    </location>
</feature>
<gene>
    <name evidence="2" type="ordered locus">Kole_0755</name>
</gene>
<dbReference type="AlphaFoldDB" id="C5CG27"/>
<keyword evidence="1" id="KW-1133">Transmembrane helix</keyword>
<feature type="transmembrane region" description="Helical" evidence="1">
    <location>
        <begin position="156"/>
        <end position="172"/>
    </location>
</feature>
<dbReference type="Proteomes" id="UP000002382">
    <property type="component" value="Chromosome"/>
</dbReference>
<dbReference type="EMBL" id="CP001634">
    <property type="protein sequence ID" value="ACR79468.1"/>
    <property type="molecule type" value="Genomic_DNA"/>
</dbReference>
<keyword evidence="3" id="KW-1185">Reference proteome</keyword>
<sequence length="214" mass="23883">MMALIKKEIRIFMRKRYQFFLLFAVVTVFAVALNSKNLYEFDPYVATSLIGALFVSYGFGWIAFLEEQKNKNISYLLASPLSMREIFLGKILAVYFISVALTIWGLLAGFITSTFSGGGSVPTLEAIIISLIALPIWSGVLSGLLGIGLLVFGNPLIIRMALFLLIYFVALNKQVWIKVSQMGLINYIAVFTGLFLVFGIVYIVGFFSKELIQQ</sequence>
<reference evidence="2 3" key="2">
    <citation type="journal article" date="2011" name="J. Bacteriol.">
        <title>Genome Sequence of Kosmotoga olearia Strain TBF 19.5.1, a Thermophilic Bacterium with a Wide Growth Temperature Range, Isolated from the Troll B Oil Platform in the North Sea.</title>
        <authorList>
            <person name="Swithers K.S."/>
            <person name="Dipippo J.L."/>
            <person name="Bruce D.C."/>
            <person name="Detter C."/>
            <person name="Tapia R."/>
            <person name="Han S."/>
            <person name="Goodwin L.A."/>
            <person name="Han J."/>
            <person name="Woyke T."/>
            <person name="Pitluck S."/>
            <person name="Pennacchio L."/>
            <person name="Nolan M."/>
            <person name="Mikhailova N."/>
            <person name="Land M.L."/>
            <person name="Nesbo C.L."/>
            <person name="Gogarten J.P."/>
            <person name="Noll K.M."/>
        </authorList>
    </citation>
    <scope>NUCLEOTIDE SEQUENCE [LARGE SCALE GENOMIC DNA]</scope>
    <source>
        <strain evidence="3">ATCC BAA-1733 / DSM 21960 / TBF 19.5.1</strain>
    </source>
</reference>
<evidence type="ECO:0000256" key="1">
    <source>
        <dbReference type="SAM" id="Phobius"/>
    </source>
</evidence>
<organism evidence="2 3">
    <name type="scientific">Kosmotoga olearia (strain ATCC BAA-1733 / DSM 21960 / TBF 19.5.1)</name>
    <dbReference type="NCBI Taxonomy" id="521045"/>
    <lineage>
        <taxon>Bacteria</taxon>
        <taxon>Thermotogati</taxon>
        <taxon>Thermotogota</taxon>
        <taxon>Thermotogae</taxon>
        <taxon>Kosmotogales</taxon>
        <taxon>Kosmotogaceae</taxon>
        <taxon>Kosmotoga</taxon>
    </lineage>
</organism>
<reference evidence="2 3" key="1">
    <citation type="submission" date="2009-06" db="EMBL/GenBank/DDBJ databases">
        <title>Complete sequence of Thermotogales bacterium TBF 19.5.1.</title>
        <authorList>
            <consortium name="US DOE Joint Genome Institute"/>
            <person name="Lucas S."/>
            <person name="Copeland A."/>
            <person name="Lapidus A."/>
            <person name="Glavina del Rio T."/>
            <person name="Tice H."/>
            <person name="Bruce D."/>
            <person name="Goodwin L."/>
            <person name="Pitluck S."/>
            <person name="Chertkov O."/>
            <person name="Brettin T."/>
            <person name="Detter J.C."/>
            <person name="Han C."/>
            <person name="Schmutz J."/>
            <person name="Larimer F."/>
            <person name="Land M."/>
            <person name="Hauser L."/>
            <person name="Kyrpides N."/>
            <person name="Ovchinnikova G."/>
            <person name="Noll K."/>
        </authorList>
    </citation>
    <scope>NUCLEOTIDE SEQUENCE [LARGE SCALE GENOMIC DNA]</scope>
    <source>
        <strain evidence="3">ATCC BAA-1733 / DSM 21960 / TBF 19.5.1</strain>
    </source>
</reference>
<dbReference type="KEGG" id="kol:Kole_0755"/>
<name>C5CG27_KOSOT</name>
<evidence type="ECO:0008006" key="4">
    <source>
        <dbReference type="Google" id="ProtNLM"/>
    </source>
</evidence>